<protein>
    <submittedName>
        <fullName evidence="2">Uncharacterized protein</fullName>
    </submittedName>
</protein>
<sequence>MAHNNTPSKKLSRPSNWDISQGIKPARGKPTQQLPKNLLSNSLNMQFLTLLASIASLSAYTLVGVHARVCAVCPSEVNGGRLTKYCVGPIGHSYCKYDGLGAYCIYGVRT</sequence>
<reference evidence="3" key="2">
    <citation type="submission" date="2015-01" db="EMBL/GenBank/DDBJ databases">
        <title>Evolutionary Origins and Diversification of the Mycorrhizal Mutualists.</title>
        <authorList>
            <consortium name="DOE Joint Genome Institute"/>
            <consortium name="Mycorrhizal Genomics Consortium"/>
            <person name="Kohler A."/>
            <person name="Kuo A."/>
            <person name="Nagy L.G."/>
            <person name="Floudas D."/>
            <person name="Copeland A."/>
            <person name="Barry K.W."/>
            <person name="Cichocki N."/>
            <person name="Veneault-Fourrey C."/>
            <person name="LaButti K."/>
            <person name="Lindquist E.A."/>
            <person name="Lipzen A."/>
            <person name="Lundell T."/>
            <person name="Morin E."/>
            <person name="Murat C."/>
            <person name="Riley R."/>
            <person name="Ohm R."/>
            <person name="Sun H."/>
            <person name="Tunlid A."/>
            <person name="Henrissat B."/>
            <person name="Grigoriev I.V."/>
            <person name="Hibbett D.S."/>
            <person name="Martin F."/>
        </authorList>
    </citation>
    <scope>NUCLEOTIDE SEQUENCE [LARGE SCALE GENOMIC DNA]</scope>
    <source>
        <strain evidence="3">ATCC 200175</strain>
    </source>
</reference>
<evidence type="ECO:0000313" key="2">
    <source>
        <dbReference type="EMBL" id="KIJ11536.1"/>
    </source>
</evidence>
<dbReference type="EMBL" id="KN819378">
    <property type="protein sequence ID" value="KIJ11536.1"/>
    <property type="molecule type" value="Genomic_DNA"/>
</dbReference>
<gene>
    <name evidence="2" type="ORF">PAXINDRAFT_15637</name>
</gene>
<feature type="compositionally biased region" description="Polar residues" evidence="1">
    <location>
        <begin position="1"/>
        <end position="19"/>
    </location>
</feature>
<proteinExistence type="predicted"/>
<keyword evidence="3" id="KW-1185">Reference proteome</keyword>
<evidence type="ECO:0000256" key="1">
    <source>
        <dbReference type="SAM" id="MobiDB-lite"/>
    </source>
</evidence>
<feature type="region of interest" description="Disordered" evidence="1">
    <location>
        <begin position="1"/>
        <end position="35"/>
    </location>
</feature>
<dbReference type="AlphaFoldDB" id="A0A0C9TW60"/>
<organism evidence="2 3">
    <name type="scientific">Paxillus involutus ATCC 200175</name>
    <dbReference type="NCBI Taxonomy" id="664439"/>
    <lineage>
        <taxon>Eukaryota</taxon>
        <taxon>Fungi</taxon>
        <taxon>Dikarya</taxon>
        <taxon>Basidiomycota</taxon>
        <taxon>Agaricomycotina</taxon>
        <taxon>Agaricomycetes</taxon>
        <taxon>Agaricomycetidae</taxon>
        <taxon>Boletales</taxon>
        <taxon>Paxilineae</taxon>
        <taxon>Paxillaceae</taxon>
        <taxon>Paxillus</taxon>
    </lineage>
</organism>
<reference evidence="2 3" key="1">
    <citation type="submission" date="2014-06" db="EMBL/GenBank/DDBJ databases">
        <authorList>
            <consortium name="DOE Joint Genome Institute"/>
            <person name="Kuo A."/>
            <person name="Kohler A."/>
            <person name="Nagy L.G."/>
            <person name="Floudas D."/>
            <person name="Copeland A."/>
            <person name="Barry K.W."/>
            <person name="Cichocki N."/>
            <person name="Veneault-Fourrey C."/>
            <person name="LaButti K."/>
            <person name="Lindquist E.A."/>
            <person name="Lipzen A."/>
            <person name="Lundell T."/>
            <person name="Morin E."/>
            <person name="Murat C."/>
            <person name="Sun H."/>
            <person name="Tunlid A."/>
            <person name="Henrissat B."/>
            <person name="Grigoriev I.V."/>
            <person name="Hibbett D.S."/>
            <person name="Martin F."/>
            <person name="Nordberg H.P."/>
            <person name="Cantor M.N."/>
            <person name="Hua S.X."/>
        </authorList>
    </citation>
    <scope>NUCLEOTIDE SEQUENCE [LARGE SCALE GENOMIC DNA]</scope>
    <source>
        <strain evidence="2 3">ATCC 200175</strain>
    </source>
</reference>
<name>A0A0C9TW60_PAXIN</name>
<dbReference type="HOGENOM" id="CLU_2171827_0_0_1"/>
<accession>A0A0C9TW60</accession>
<evidence type="ECO:0000313" key="3">
    <source>
        <dbReference type="Proteomes" id="UP000053647"/>
    </source>
</evidence>
<dbReference type="Proteomes" id="UP000053647">
    <property type="component" value="Unassembled WGS sequence"/>
</dbReference>